<comment type="caution">
    <text evidence="2">The sequence shown here is derived from an EMBL/GenBank/DDBJ whole genome shotgun (WGS) entry which is preliminary data.</text>
</comment>
<gene>
    <name evidence="2" type="ORF">C8P68_1059</name>
</gene>
<dbReference type="Proteomes" id="UP000244168">
    <property type="component" value="Unassembled WGS sequence"/>
</dbReference>
<keyword evidence="1" id="KW-0812">Transmembrane</keyword>
<name>A0A2T5J7Y7_9SPHI</name>
<dbReference type="OrthoDB" id="791905at2"/>
<feature type="transmembrane region" description="Helical" evidence="1">
    <location>
        <begin position="245"/>
        <end position="267"/>
    </location>
</feature>
<reference evidence="2 3" key="1">
    <citation type="submission" date="2018-04" db="EMBL/GenBank/DDBJ databases">
        <title>Genomic Encyclopedia of Archaeal and Bacterial Type Strains, Phase II (KMG-II): from individual species to whole genera.</title>
        <authorList>
            <person name="Goeker M."/>
        </authorList>
    </citation>
    <scope>NUCLEOTIDE SEQUENCE [LARGE SCALE GENOMIC DNA]</scope>
    <source>
        <strain evidence="2 3">DSM 26809</strain>
    </source>
</reference>
<accession>A0A2T5J7Y7</accession>
<keyword evidence="1" id="KW-0472">Membrane</keyword>
<feature type="transmembrane region" description="Helical" evidence="1">
    <location>
        <begin position="203"/>
        <end position="225"/>
    </location>
</feature>
<organism evidence="2 3">
    <name type="scientific">Mucilaginibacter yixingensis</name>
    <dbReference type="NCBI Taxonomy" id="1295612"/>
    <lineage>
        <taxon>Bacteria</taxon>
        <taxon>Pseudomonadati</taxon>
        <taxon>Bacteroidota</taxon>
        <taxon>Sphingobacteriia</taxon>
        <taxon>Sphingobacteriales</taxon>
        <taxon>Sphingobacteriaceae</taxon>
        <taxon>Mucilaginibacter</taxon>
    </lineage>
</organism>
<sequence>MEINCTNCGATLSFDYAANAYQCGYCGSIFQHAGQQQQATAQGLEAGCIPFQKTLDDFRQAVIEYLTTGDQTPVDALPNASIDLVEQVYYPFYTGDEQKRPFPKPIYGGDSDYDGESITPFAIRTDLKQIIPISRADTSGIRLQPTNLQATGLFYYPGWFTLYEYQGHSFLIFMNGVTGEISGTRPQNLQIAAPARLNVLKKYALIGLGLWFGILVLRAALGAFIGHPFDTHAMNNPLFSEPAEMFWFIRGLIFVVIFPLLMISVFYPKITEAYYQRFRVQRGRIAKQAASHQNTFLFLKTNT</sequence>
<dbReference type="RefSeq" id="WP_107829020.1">
    <property type="nucleotide sequence ID" value="NZ_CP160205.1"/>
</dbReference>
<evidence type="ECO:0000313" key="3">
    <source>
        <dbReference type="Proteomes" id="UP000244168"/>
    </source>
</evidence>
<protein>
    <submittedName>
        <fullName evidence="2">Uncharacterized protein</fullName>
    </submittedName>
</protein>
<evidence type="ECO:0000313" key="2">
    <source>
        <dbReference type="EMBL" id="PTQ95504.1"/>
    </source>
</evidence>
<dbReference type="EMBL" id="QAOQ01000005">
    <property type="protein sequence ID" value="PTQ95504.1"/>
    <property type="molecule type" value="Genomic_DNA"/>
</dbReference>
<keyword evidence="3" id="KW-1185">Reference proteome</keyword>
<evidence type="ECO:0000256" key="1">
    <source>
        <dbReference type="SAM" id="Phobius"/>
    </source>
</evidence>
<dbReference type="AlphaFoldDB" id="A0A2T5J7Y7"/>
<keyword evidence="1" id="KW-1133">Transmembrane helix</keyword>
<dbReference type="Gene3D" id="2.20.28.30">
    <property type="entry name" value="RNA polymerase ii, chain L"/>
    <property type="match status" value="1"/>
</dbReference>
<proteinExistence type="predicted"/>